<dbReference type="AlphaFoldDB" id="A0A8J1LWA6"/>
<dbReference type="GeneID" id="108703884"/>
<keyword evidence="4" id="KW-1185">Reference proteome</keyword>
<keyword evidence="1" id="KW-1015">Disulfide bond</keyword>
<evidence type="ECO:0000256" key="1">
    <source>
        <dbReference type="ARBA" id="ARBA00023157"/>
    </source>
</evidence>
<evidence type="ECO:0000313" key="5">
    <source>
        <dbReference type="RefSeq" id="XP_041433020.1"/>
    </source>
</evidence>
<dbReference type="PROSITE" id="PS50240">
    <property type="entry name" value="TRYPSIN_DOM"/>
    <property type="match status" value="1"/>
</dbReference>
<protein>
    <submittedName>
        <fullName evidence="5">Chymotrypsin-like protease CTRL-1</fullName>
    </submittedName>
</protein>
<evidence type="ECO:0000313" key="4">
    <source>
        <dbReference type="Proteomes" id="UP000186698"/>
    </source>
</evidence>
<dbReference type="FunFam" id="2.40.10.10:FF:000039">
    <property type="entry name" value="Brain-specific serine protease 4"/>
    <property type="match status" value="1"/>
</dbReference>
<dbReference type="GO" id="GO:0005886">
    <property type="term" value="C:plasma membrane"/>
    <property type="evidence" value="ECO:0000318"/>
    <property type="project" value="GO_Central"/>
</dbReference>
<dbReference type="InterPro" id="IPR043504">
    <property type="entry name" value="Peptidase_S1_PA_chymotrypsin"/>
</dbReference>
<feature type="signal peptide" evidence="2">
    <location>
        <begin position="1"/>
        <end position="21"/>
    </location>
</feature>
<accession>A0A8J1LWA6</accession>
<name>A0A8J1LWA6_XENLA</name>
<sequence>MKSFHLIQSLLLLNLGIFGFAEEDHEPTCGMPKMVSSRIAGGQDAKKGENPWQVMLWLPGRRHCGGSLISSNFVVTVAHCFNGTYNPSSVIAILGAYKITGNLKEENDVPVKAIYVHPSYNATDLSNNIALVELSQSVAFTDVILPVCLSATSTQFTPGHSCIVSGWGDLEFNSTKPKPVILQEVEMRLISIEQCRSYYDKGHIGHIIKDGMICAMDMQGIRSPCMGDGGGPLVCYEREQWYLVGIVIFGFGCGFGHPSVYTFVPAYKNWIEKYVASSASGSIALTPWVTLDFMNTLPVVQSLSWLILRNPLLSLMLSAATWLQW</sequence>
<dbReference type="GO" id="GO:0008236">
    <property type="term" value="F:serine-type peptidase activity"/>
    <property type="evidence" value="ECO:0000318"/>
    <property type="project" value="GO_Central"/>
</dbReference>
<dbReference type="SMART" id="SM00020">
    <property type="entry name" value="Tryp_SPc"/>
    <property type="match status" value="1"/>
</dbReference>
<dbReference type="GO" id="GO:0006508">
    <property type="term" value="P:proteolysis"/>
    <property type="evidence" value="ECO:0007669"/>
    <property type="project" value="InterPro"/>
</dbReference>
<dbReference type="KEGG" id="xla:108703884"/>
<proteinExistence type="predicted"/>
<dbReference type="SUPFAM" id="SSF50494">
    <property type="entry name" value="Trypsin-like serine proteases"/>
    <property type="match status" value="1"/>
</dbReference>
<dbReference type="GO" id="GO:0004252">
    <property type="term" value="F:serine-type endopeptidase activity"/>
    <property type="evidence" value="ECO:0007669"/>
    <property type="project" value="InterPro"/>
</dbReference>
<dbReference type="Pfam" id="PF00089">
    <property type="entry name" value="Trypsin"/>
    <property type="match status" value="1"/>
</dbReference>
<gene>
    <name evidence="5" type="primary">LOC108703884</name>
</gene>
<dbReference type="PRINTS" id="PR00722">
    <property type="entry name" value="CHYMOTRYPSIN"/>
</dbReference>
<dbReference type="PANTHER" id="PTHR24253">
    <property type="entry name" value="TRANSMEMBRANE PROTEASE SERINE"/>
    <property type="match status" value="1"/>
</dbReference>
<dbReference type="InterPro" id="IPR001254">
    <property type="entry name" value="Trypsin_dom"/>
</dbReference>
<organism evidence="4 5">
    <name type="scientific">Xenopus laevis</name>
    <name type="common">African clawed frog</name>
    <dbReference type="NCBI Taxonomy" id="8355"/>
    <lineage>
        <taxon>Eukaryota</taxon>
        <taxon>Metazoa</taxon>
        <taxon>Chordata</taxon>
        <taxon>Craniata</taxon>
        <taxon>Vertebrata</taxon>
        <taxon>Euteleostomi</taxon>
        <taxon>Amphibia</taxon>
        <taxon>Batrachia</taxon>
        <taxon>Anura</taxon>
        <taxon>Pipoidea</taxon>
        <taxon>Pipidae</taxon>
        <taxon>Xenopodinae</taxon>
        <taxon>Xenopus</taxon>
        <taxon>Xenopus</taxon>
    </lineage>
</organism>
<reference evidence="5" key="1">
    <citation type="submission" date="2025-08" db="UniProtKB">
        <authorList>
            <consortium name="RefSeq"/>
        </authorList>
    </citation>
    <scope>IDENTIFICATION</scope>
    <source>
        <strain evidence="5">J_2021</strain>
        <tissue evidence="5">Erythrocytes</tissue>
    </source>
</reference>
<evidence type="ECO:0000256" key="2">
    <source>
        <dbReference type="SAM" id="SignalP"/>
    </source>
</evidence>
<dbReference type="PANTHER" id="PTHR24253:SF186">
    <property type="entry name" value="SERINE PROTEASE 27"/>
    <property type="match status" value="1"/>
</dbReference>
<dbReference type="OrthoDB" id="6147874at2759"/>
<dbReference type="RefSeq" id="XP_041433020.1">
    <property type="nucleotide sequence ID" value="XM_041577086.1"/>
</dbReference>
<feature type="chain" id="PRO_5035289507" evidence="2">
    <location>
        <begin position="22"/>
        <end position="325"/>
    </location>
</feature>
<feature type="domain" description="Peptidase S1" evidence="3">
    <location>
        <begin position="39"/>
        <end position="276"/>
    </location>
</feature>
<keyword evidence="2" id="KW-0732">Signal</keyword>
<dbReference type="InterPro" id="IPR009003">
    <property type="entry name" value="Peptidase_S1_PA"/>
</dbReference>
<dbReference type="CDD" id="cd00190">
    <property type="entry name" value="Tryp_SPc"/>
    <property type="match status" value="1"/>
</dbReference>
<dbReference type="InterPro" id="IPR001314">
    <property type="entry name" value="Peptidase_S1A"/>
</dbReference>
<evidence type="ECO:0000259" key="3">
    <source>
        <dbReference type="PROSITE" id="PS50240"/>
    </source>
</evidence>
<dbReference type="Gene3D" id="2.40.10.10">
    <property type="entry name" value="Trypsin-like serine proteases"/>
    <property type="match status" value="1"/>
</dbReference>
<dbReference type="Proteomes" id="UP000186698">
    <property type="component" value="Chromosome 9_10L"/>
</dbReference>